<organism evidence="1 2">
    <name type="scientific">Apodospora peruviana</name>
    <dbReference type="NCBI Taxonomy" id="516989"/>
    <lineage>
        <taxon>Eukaryota</taxon>
        <taxon>Fungi</taxon>
        <taxon>Dikarya</taxon>
        <taxon>Ascomycota</taxon>
        <taxon>Pezizomycotina</taxon>
        <taxon>Sordariomycetes</taxon>
        <taxon>Sordariomycetidae</taxon>
        <taxon>Sordariales</taxon>
        <taxon>Lasiosphaeriaceae</taxon>
        <taxon>Apodospora</taxon>
    </lineage>
</organism>
<dbReference type="Proteomes" id="UP001283341">
    <property type="component" value="Unassembled WGS sequence"/>
</dbReference>
<evidence type="ECO:0000313" key="2">
    <source>
        <dbReference type="Proteomes" id="UP001283341"/>
    </source>
</evidence>
<protein>
    <submittedName>
        <fullName evidence="1">Uncharacterized protein</fullName>
    </submittedName>
</protein>
<dbReference type="AlphaFoldDB" id="A0AAE0MEK0"/>
<reference evidence="1" key="1">
    <citation type="journal article" date="2023" name="Mol. Phylogenet. Evol.">
        <title>Genome-scale phylogeny and comparative genomics of the fungal order Sordariales.</title>
        <authorList>
            <person name="Hensen N."/>
            <person name="Bonometti L."/>
            <person name="Westerberg I."/>
            <person name="Brannstrom I.O."/>
            <person name="Guillou S."/>
            <person name="Cros-Aarteil S."/>
            <person name="Calhoun S."/>
            <person name="Haridas S."/>
            <person name="Kuo A."/>
            <person name="Mondo S."/>
            <person name="Pangilinan J."/>
            <person name="Riley R."/>
            <person name="LaButti K."/>
            <person name="Andreopoulos B."/>
            <person name="Lipzen A."/>
            <person name="Chen C."/>
            <person name="Yan M."/>
            <person name="Daum C."/>
            <person name="Ng V."/>
            <person name="Clum A."/>
            <person name="Steindorff A."/>
            <person name="Ohm R.A."/>
            <person name="Martin F."/>
            <person name="Silar P."/>
            <person name="Natvig D.O."/>
            <person name="Lalanne C."/>
            <person name="Gautier V."/>
            <person name="Ament-Velasquez S.L."/>
            <person name="Kruys A."/>
            <person name="Hutchinson M.I."/>
            <person name="Powell A.J."/>
            <person name="Barry K."/>
            <person name="Miller A.N."/>
            <person name="Grigoriev I.V."/>
            <person name="Debuchy R."/>
            <person name="Gladieux P."/>
            <person name="Hiltunen Thoren M."/>
            <person name="Johannesson H."/>
        </authorList>
    </citation>
    <scope>NUCLEOTIDE SEQUENCE</scope>
    <source>
        <strain evidence="1">CBS 118394</strain>
    </source>
</reference>
<accession>A0AAE0MEK0</accession>
<name>A0AAE0MEK0_9PEZI</name>
<dbReference type="EMBL" id="JAUEDM010000001">
    <property type="protein sequence ID" value="KAK3329552.1"/>
    <property type="molecule type" value="Genomic_DNA"/>
</dbReference>
<keyword evidence="2" id="KW-1185">Reference proteome</keyword>
<gene>
    <name evidence="1" type="ORF">B0H66DRAFT_634714</name>
</gene>
<sequence>MRTSAIIQVCMAGSVFAFPQVEQRQVSVTVSAPSALASAGSNANATTAGSNAIAAAGRMVMMGSKSNTMHMVMLNMVEYKIMSETLTALKADYNNYVAAFEGYSSKPEAAGSLDAAEAAIDLDEMTDDLATPLASFRANLYDGISRMAQRRPHYGEGYESSDSSESSSLGESYSSLSVLIGLVADITITLAGGTVIDITLSVFLVALEKNYGVTGLESTDPLTTIL</sequence>
<evidence type="ECO:0000313" key="1">
    <source>
        <dbReference type="EMBL" id="KAK3329552.1"/>
    </source>
</evidence>
<reference evidence="1" key="2">
    <citation type="submission" date="2023-06" db="EMBL/GenBank/DDBJ databases">
        <authorList>
            <consortium name="Lawrence Berkeley National Laboratory"/>
            <person name="Haridas S."/>
            <person name="Hensen N."/>
            <person name="Bonometti L."/>
            <person name="Westerberg I."/>
            <person name="Brannstrom I.O."/>
            <person name="Guillou S."/>
            <person name="Cros-Aarteil S."/>
            <person name="Calhoun S."/>
            <person name="Kuo A."/>
            <person name="Mondo S."/>
            <person name="Pangilinan J."/>
            <person name="Riley R."/>
            <person name="Labutti K."/>
            <person name="Andreopoulos B."/>
            <person name="Lipzen A."/>
            <person name="Chen C."/>
            <person name="Yanf M."/>
            <person name="Daum C."/>
            <person name="Ng V."/>
            <person name="Clum A."/>
            <person name="Steindorff A."/>
            <person name="Ohm R."/>
            <person name="Martin F."/>
            <person name="Silar P."/>
            <person name="Natvig D."/>
            <person name="Lalanne C."/>
            <person name="Gautier V."/>
            <person name="Ament-Velasquez S.L."/>
            <person name="Kruys A."/>
            <person name="Hutchinson M.I."/>
            <person name="Powell A.J."/>
            <person name="Barry K."/>
            <person name="Miller A.N."/>
            <person name="Grigoriev I.V."/>
            <person name="Debuchy R."/>
            <person name="Gladieux P."/>
            <person name="Thoren M.H."/>
            <person name="Johannesson H."/>
        </authorList>
    </citation>
    <scope>NUCLEOTIDE SEQUENCE</scope>
    <source>
        <strain evidence="1">CBS 118394</strain>
    </source>
</reference>
<proteinExistence type="predicted"/>
<comment type="caution">
    <text evidence="1">The sequence shown here is derived from an EMBL/GenBank/DDBJ whole genome shotgun (WGS) entry which is preliminary data.</text>
</comment>